<evidence type="ECO:0000313" key="3">
    <source>
        <dbReference type="EMBL" id="SVC73662.1"/>
    </source>
</evidence>
<gene>
    <name evidence="3" type="ORF">METZ01_LOCUS326516</name>
</gene>
<proteinExistence type="predicted"/>
<dbReference type="InterPro" id="IPR001977">
    <property type="entry name" value="Depp_CoAkinase"/>
</dbReference>
<evidence type="ECO:0000256" key="1">
    <source>
        <dbReference type="ARBA" id="ARBA00022741"/>
    </source>
</evidence>
<organism evidence="3">
    <name type="scientific">marine metagenome</name>
    <dbReference type="NCBI Taxonomy" id="408172"/>
    <lineage>
        <taxon>unclassified sequences</taxon>
        <taxon>metagenomes</taxon>
        <taxon>ecological metagenomes</taxon>
    </lineage>
</organism>
<name>A0A382PNU1_9ZZZZ</name>
<dbReference type="SUPFAM" id="SSF52540">
    <property type="entry name" value="P-loop containing nucleoside triphosphate hydrolases"/>
    <property type="match status" value="1"/>
</dbReference>
<evidence type="ECO:0008006" key="4">
    <source>
        <dbReference type="Google" id="ProtNLM"/>
    </source>
</evidence>
<dbReference type="AlphaFoldDB" id="A0A382PNU1"/>
<feature type="non-terminal residue" evidence="3">
    <location>
        <position position="1"/>
    </location>
</feature>
<protein>
    <recommendedName>
        <fullName evidence="4">Dephospho-CoA kinase</fullName>
    </recommendedName>
</protein>
<dbReference type="GO" id="GO:0015937">
    <property type="term" value="P:coenzyme A biosynthetic process"/>
    <property type="evidence" value="ECO:0007669"/>
    <property type="project" value="InterPro"/>
</dbReference>
<dbReference type="EMBL" id="UINC01107925">
    <property type="protein sequence ID" value="SVC73662.1"/>
    <property type="molecule type" value="Genomic_DNA"/>
</dbReference>
<sequence length="120" mass="13718">HPLVRNKQRSFLRSVANHRQSLAVLDIPLLFETGGERNCDAVAVVTAPKFLQKIRVMGRGDMTETKFRGIIKRQMQDQEKRDRADFIIPSGLGKRISFQSIQKIIRIVLTLPGSHRSPER</sequence>
<reference evidence="3" key="1">
    <citation type="submission" date="2018-05" db="EMBL/GenBank/DDBJ databases">
        <authorList>
            <person name="Lanie J.A."/>
            <person name="Ng W.-L."/>
            <person name="Kazmierczak K.M."/>
            <person name="Andrzejewski T.M."/>
            <person name="Davidsen T.M."/>
            <person name="Wayne K.J."/>
            <person name="Tettelin H."/>
            <person name="Glass J.I."/>
            <person name="Rusch D."/>
            <person name="Podicherti R."/>
            <person name="Tsui H.-C.T."/>
            <person name="Winkler M.E."/>
        </authorList>
    </citation>
    <scope>NUCLEOTIDE SEQUENCE</scope>
</reference>
<dbReference type="GO" id="GO:0004140">
    <property type="term" value="F:dephospho-CoA kinase activity"/>
    <property type="evidence" value="ECO:0007669"/>
    <property type="project" value="InterPro"/>
</dbReference>
<dbReference type="Pfam" id="PF01121">
    <property type="entry name" value="CoaE"/>
    <property type="match status" value="1"/>
</dbReference>
<evidence type="ECO:0000256" key="2">
    <source>
        <dbReference type="ARBA" id="ARBA00022840"/>
    </source>
</evidence>
<dbReference type="InterPro" id="IPR027417">
    <property type="entry name" value="P-loop_NTPase"/>
</dbReference>
<dbReference type="PROSITE" id="PS51219">
    <property type="entry name" value="DPCK"/>
    <property type="match status" value="1"/>
</dbReference>
<accession>A0A382PNU1</accession>
<dbReference type="GO" id="GO:0005524">
    <property type="term" value="F:ATP binding"/>
    <property type="evidence" value="ECO:0007669"/>
    <property type="project" value="UniProtKB-KW"/>
</dbReference>
<keyword evidence="2" id="KW-0067">ATP-binding</keyword>
<dbReference type="CDD" id="cd02022">
    <property type="entry name" value="DPCK"/>
    <property type="match status" value="1"/>
</dbReference>
<dbReference type="Gene3D" id="3.40.50.300">
    <property type="entry name" value="P-loop containing nucleotide triphosphate hydrolases"/>
    <property type="match status" value="1"/>
</dbReference>
<keyword evidence="1" id="KW-0547">Nucleotide-binding</keyword>